<feature type="signal peptide" evidence="1">
    <location>
        <begin position="1"/>
        <end position="23"/>
    </location>
</feature>
<name>A0A914W559_9BILA</name>
<sequence>MANNFSFNVVILIFIFHLLKSDACMQTIPVTDILQTCLVRRTPFGTFSPAVGNRVPDGGTATLTCNTASRLDGTIITATCSSGVLSSTSACIPCPDDTWIYDSTTNRCFKAFAAKPIAGGVCTKDAPCVDVGAPYGLPSSLAYTLNLQALLDAAAIGIATNVQPVDEAVFYVGISDPLVNDQYQLDDGTPLPYSTILPYFTPTNPSDDATNVFKVMTARVYLDGLGLDDDICTSGPLLDYGSICQIQLS</sequence>
<dbReference type="WBParaSite" id="PSAMB.scaffold303size58118.g4399.t2">
    <property type="protein sequence ID" value="PSAMB.scaffold303size58118.g4399.t2"/>
    <property type="gene ID" value="PSAMB.scaffold303size58118.g4399"/>
</dbReference>
<protein>
    <submittedName>
        <fullName evidence="3">Sushi domain-containing protein</fullName>
    </submittedName>
</protein>
<dbReference type="AlphaFoldDB" id="A0A914W559"/>
<organism evidence="2 3">
    <name type="scientific">Plectus sambesii</name>
    <dbReference type="NCBI Taxonomy" id="2011161"/>
    <lineage>
        <taxon>Eukaryota</taxon>
        <taxon>Metazoa</taxon>
        <taxon>Ecdysozoa</taxon>
        <taxon>Nematoda</taxon>
        <taxon>Chromadorea</taxon>
        <taxon>Plectida</taxon>
        <taxon>Plectina</taxon>
        <taxon>Plectoidea</taxon>
        <taxon>Plectidae</taxon>
        <taxon>Plectus</taxon>
    </lineage>
</organism>
<reference evidence="3" key="1">
    <citation type="submission" date="2022-11" db="UniProtKB">
        <authorList>
            <consortium name="WormBaseParasite"/>
        </authorList>
    </citation>
    <scope>IDENTIFICATION</scope>
</reference>
<keyword evidence="1" id="KW-0732">Signal</keyword>
<evidence type="ECO:0000256" key="1">
    <source>
        <dbReference type="SAM" id="SignalP"/>
    </source>
</evidence>
<dbReference type="InterPro" id="IPR016187">
    <property type="entry name" value="CTDL_fold"/>
</dbReference>
<dbReference type="SUPFAM" id="SSF56436">
    <property type="entry name" value="C-type lectin-like"/>
    <property type="match status" value="1"/>
</dbReference>
<accession>A0A914W559</accession>
<feature type="chain" id="PRO_5036813352" evidence="1">
    <location>
        <begin position="24"/>
        <end position="249"/>
    </location>
</feature>
<evidence type="ECO:0000313" key="3">
    <source>
        <dbReference type="WBParaSite" id="PSAMB.scaffold303size58118.g4399.t2"/>
    </source>
</evidence>
<dbReference type="Proteomes" id="UP000887566">
    <property type="component" value="Unplaced"/>
</dbReference>
<keyword evidence="2" id="KW-1185">Reference proteome</keyword>
<evidence type="ECO:0000313" key="2">
    <source>
        <dbReference type="Proteomes" id="UP000887566"/>
    </source>
</evidence>
<proteinExistence type="predicted"/>